<feature type="domain" description="SAM-dependent MTase RsmB/NOP-type" evidence="13">
    <location>
        <begin position="80"/>
        <end position="390"/>
    </location>
</feature>
<organism evidence="14 15">
    <name type="scientific">Recurvomyces mirabilis</name>
    <dbReference type="NCBI Taxonomy" id="574656"/>
    <lineage>
        <taxon>Eukaryota</taxon>
        <taxon>Fungi</taxon>
        <taxon>Dikarya</taxon>
        <taxon>Ascomycota</taxon>
        <taxon>Pezizomycotina</taxon>
        <taxon>Dothideomycetes</taxon>
        <taxon>Dothideomycetidae</taxon>
        <taxon>Mycosphaerellales</taxon>
        <taxon>Teratosphaeriaceae</taxon>
        <taxon>Recurvomyces</taxon>
    </lineage>
</organism>
<feature type="binding site" evidence="11">
    <location>
        <begin position="169"/>
        <end position="175"/>
    </location>
    <ligand>
        <name>S-adenosyl-L-methionine</name>
        <dbReference type="ChEBI" id="CHEBI:59789"/>
    </ligand>
</feature>
<accession>A0AAE0WSR2</accession>
<dbReference type="PROSITE" id="PS51686">
    <property type="entry name" value="SAM_MT_RSMB_NOP"/>
    <property type="match status" value="1"/>
</dbReference>
<keyword evidence="15" id="KW-1185">Reference proteome</keyword>
<name>A0AAE0WSR2_9PEZI</name>
<reference evidence="14" key="1">
    <citation type="submission" date="2023-07" db="EMBL/GenBank/DDBJ databases">
        <title>Black Yeasts Isolated from many extreme environments.</title>
        <authorList>
            <person name="Coleine C."/>
            <person name="Stajich J.E."/>
            <person name="Selbmann L."/>
        </authorList>
    </citation>
    <scope>NUCLEOTIDE SEQUENCE</scope>
    <source>
        <strain evidence="14">CCFEE 5485</strain>
    </source>
</reference>
<dbReference type="EMBL" id="JAUTXT010000007">
    <property type="protein sequence ID" value="KAK3677385.1"/>
    <property type="molecule type" value="Genomic_DNA"/>
</dbReference>
<evidence type="ECO:0000256" key="6">
    <source>
        <dbReference type="ARBA" id="ARBA00022884"/>
    </source>
</evidence>
<dbReference type="GO" id="GO:0008173">
    <property type="term" value="F:RNA methyltransferase activity"/>
    <property type="evidence" value="ECO:0007669"/>
    <property type="project" value="InterPro"/>
</dbReference>
<comment type="catalytic activity">
    <reaction evidence="10">
        <text>a cytidine in rRNA + S-adenosyl-L-methionine = a 5-methylcytidine in rRNA + S-adenosyl-L-homocysteine + H(+)</text>
        <dbReference type="Rhea" id="RHEA:61484"/>
        <dbReference type="Rhea" id="RHEA-COMP:15836"/>
        <dbReference type="Rhea" id="RHEA-COMP:15837"/>
        <dbReference type="ChEBI" id="CHEBI:15378"/>
        <dbReference type="ChEBI" id="CHEBI:57856"/>
        <dbReference type="ChEBI" id="CHEBI:59789"/>
        <dbReference type="ChEBI" id="CHEBI:74483"/>
        <dbReference type="ChEBI" id="CHEBI:82748"/>
    </reaction>
</comment>
<gene>
    <name evidence="14" type="ORF">LTR78_002923</name>
</gene>
<keyword evidence="8" id="KW-0496">Mitochondrion</keyword>
<feature type="binding site" evidence="11">
    <location>
        <position position="206"/>
    </location>
    <ligand>
        <name>S-adenosyl-L-methionine</name>
        <dbReference type="ChEBI" id="CHEBI:59789"/>
    </ligand>
</feature>
<comment type="subcellular location">
    <subcellularLocation>
        <location evidence="1">Mitochondrion</location>
    </subcellularLocation>
</comment>
<evidence type="ECO:0000256" key="7">
    <source>
        <dbReference type="ARBA" id="ARBA00022946"/>
    </source>
</evidence>
<dbReference type="Proteomes" id="UP001274830">
    <property type="component" value="Unassembled WGS sequence"/>
</dbReference>
<evidence type="ECO:0000256" key="2">
    <source>
        <dbReference type="ARBA" id="ARBA00022552"/>
    </source>
</evidence>
<dbReference type="AlphaFoldDB" id="A0AAE0WSR2"/>
<keyword evidence="7" id="KW-0809">Transit peptide</keyword>
<keyword evidence="6 11" id="KW-0694">RNA-binding</keyword>
<keyword evidence="5 11" id="KW-0949">S-adenosyl-L-methionine</keyword>
<dbReference type="PANTHER" id="PTHR22808:SF3">
    <property type="entry name" value="5-METHYLCYTOSINE RRNA METHYLTRANSFERASE NSUN4"/>
    <property type="match status" value="1"/>
</dbReference>
<dbReference type="InterPro" id="IPR023267">
    <property type="entry name" value="RCMT"/>
</dbReference>
<dbReference type="Gene3D" id="3.40.50.150">
    <property type="entry name" value="Vaccinia Virus protein VP39"/>
    <property type="match status" value="1"/>
</dbReference>
<evidence type="ECO:0000256" key="1">
    <source>
        <dbReference type="ARBA" id="ARBA00004173"/>
    </source>
</evidence>
<evidence type="ECO:0000256" key="3">
    <source>
        <dbReference type="ARBA" id="ARBA00022603"/>
    </source>
</evidence>
<evidence type="ECO:0000256" key="4">
    <source>
        <dbReference type="ARBA" id="ARBA00022679"/>
    </source>
</evidence>
<evidence type="ECO:0000256" key="11">
    <source>
        <dbReference type="PROSITE-ProRule" id="PRU01023"/>
    </source>
</evidence>
<dbReference type="GO" id="GO:0005762">
    <property type="term" value="C:mitochondrial large ribosomal subunit"/>
    <property type="evidence" value="ECO:0007669"/>
    <property type="project" value="TreeGrafter"/>
</dbReference>
<dbReference type="InterPro" id="IPR001678">
    <property type="entry name" value="MeTrfase_RsmB-F_NOP2_dom"/>
</dbReference>
<evidence type="ECO:0000256" key="9">
    <source>
        <dbReference type="ARBA" id="ARBA00042050"/>
    </source>
</evidence>
<keyword evidence="4 11" id="KW-0808">Transferase</keyword>
<keyword evidence="2" id="KW-0698">rRNA processing</keyword>
<evidence type="ECO:0000313" key="15">
    <source>
        <dbReference type="Proteomes" id="UP001274830"/>
    </source>
</evidence>
<dbReference type="InterPro" id="IPR049560">
    <property type="entry name" value="MeTrfase_RsmB-F_NOP2_cat"/>
</dbReference>
<proteinExistence type="inferred from homology"/>
<comment type="caution">
    <text evidence="14">The sequence shown here is derived from an EMBL/GenBank/DDBJ whole genome shotgun (WGS) entry which is preliminary data.</text>
</comment>
<dbReference type="Pfam" id="PF01189">
    <property type="entry name" value="Methyltr_RsmB-F"/>
    <property type="match status" value="1"/>
</dbReference>
<dbReference type="PRINTS" id="PR02008">
    <property type="entry name" value="RCMTFAMILY"/>
</dbReference>
<dbReference type="PANTHER" id="PTHR22808">
    <property type="entry name" value="NCL1 YEAST -RELATED NOL1/NOP2/FMU SUN DOMAIN-CONTAINING"/>
    <property type="match status" value="1"/>
</dbReference>
<feature type="active site" description="Nucleophile" evidence="11">
    <location>
        <position position="324"/>
    </location>
</feature>
<dbReference type="SUPFAM" id="SSF53335">
    <property type="entry name" value="S-adenosyl-L-methionine-dependent methyltransferases"/>
    <property type="match status" value="1"/>
</dbReference>
<feature type="binding site" evidence="11">
    <location>
        <position position="262"/>
    </location>
    <ligand>
        <name>S-adenosyl-L-methionine</name>
        <dbReference type="ChEBI" id="CHEBI:59789"/>
    </ligand>
</feature>
<feature type="region of interest" description="Disordered" evidence="12">
    <location>
        <begin position="56"/>
        <end position="78"/>
    </location>
</feature>
<evidence type="ECO:0000256" key="12">
    <source>
        <dbReference type="SAM" id="MobiDB-lite"/>
    </source>
</evidence>
<evidence type="ECO:0000256" key="8">
    <source>
        <dbReference type="ARBA" id="ARBA00023128"/>
    </source>
</evidence>
<sequence>MTKTKRAVATPIEQPFHKHFVAIYGEERWWKALYPALAESTRYAAVVNRYATTSDTWKATHGPPLPPNTEGDDSGALKNNTAFHAMTFPSLSDAADPEHYLQCFTRPLAPSGLSNEATVSVSTSTDFPQPTVVSSLNGRLISHWNLDGASALVAHLLDVRSGDSVLDLCAAPGGKSITLAQNIWPSLHIDTSITSAARPGRLVSNEVDGRRHKRLAENLKAYLPADLLKTGRITTTSIDATQSGPALNALMSGGDFDKVLVDAPCSSERHIIHTSAKTASGKMASEMSSWRTGTSKRLATTQADLLMTALRAVKVGGQVMYATCSLEPMENDSVVEKMLQLVEKEDVGRADEIWMDRVAGSAWWWTMGSAVLLSDDEVAKNLTMDQGDME</sequence>
<evidence type="ECO:0000256" key="5">
    <source>
        <dbReference type="ARBA" id="ARBA00022691"/>
    </source>
</evidence>
<evidence type="ECO:0000259" key="13">
    <source>
        <dbReference type="PROSITE" id="PS51686"/>
    </source>
</evidence>
<keyword evidence="3 11" id="KW-0489">Methyltransferase</keyword>
<dbReference type="GO" id="GO:0003723">
    <property type="term" value="F:RNA binding"/>
    <property type="evidence" value="ECO:0007669"/>
    <property type="project" value="UniProtKB-UniRule"/>
</dbReference>
<feature type="binding site" evidence="11">
    <location>
        <position position="239"/>
    </location>
    <ligand>
        <name>S-adenosyl-L-methionine</name>
        <dbReference type="ChEBI" id="CHEBI:59789"/>
    </ligand>
</feature>
<dbReference type="InterPro" id="IPR029063">
    <property type="entry name" value="SAM-dependent_MTases_sf"/>
</dbReference>
<evidence type="ECO:0000313" key="14">
    <source>
        <dbReference type="EMBL" id="KAK3677385.1"/>
    </source>
</evidence>
<comment type="similarity">
    <text evidence="11">Belongs to the class I-like SAM-binding methyltransferase superfamily. RsmB/NOP family.</text>
</comment>
<protein>
    <recommendedName>
        <fullName evidence="9">NOL1/NOP2/Sun domain family member 4</fullName>
    </recommendedName>
</protein>
<evidence type="ECO:0000256" key="10">
    <source>
        <dbReference type="ARBA" id="ARBA00049302"/>
    </source>
</evidence>
<dbReference type="GO" id="GO:0031167">
    <property type="term" value="P:rRNA methylation"/>
    <property type="evidence" value="ECO:0007669"/>
    <property type="project" value="TreeGrafter"/>
</dbReference>